<evidence type="ECO:0000313" key="2">
    <source>
        <dbReference type="EMBL" id="MBB5375448.1"/>
    </source>
</evidence>
<accession>A0A7W8KCZ8</accession>
<reference evidence="4" key="2">
    <citation type="journal article" date="2019" name="Int. J. Syst. Evol. Microbiol.">
        <title>The Global Catalogue of Microorganisms (GCM) 10K type strain sequencing project: providing services to taxonomists for standard genome sequencing and annotation.</title>
        <authorList>
            <consortium name="The Broad Institute Genomics Platform"/>
            <consortium name="The Broad Institute Genome Sequencing Center for Infectious Disease"/>
            <person name="Wu L."/>
            <person name="Ma J."/>
        </authorList>
    </citation>
    <scope>NUCLEOTIDE SEQUENCE [LARGE SCALE GENOMIC DNA]</scope>
    <source>
        <strain evidence="4">CGMCC 1.18437</strain>
    </source>
</reference>
<evidence type="ECO:0000313" key="3">
    <source>
        <dbReference type="Proteomes" id="UP000539473"/>
    </source>
</evidence>
<dbReference type="Proteomes" id="UP000619376">
    <property type="component" value="Unassembled WGS sequence"/>
</dbReference>
<organism evidence="2 3">
    <name type="scientific">Deinococcus metalli</name>
    <dbReference type="NCBI Taxonomy" id="1141878"/>
    <lineage>
        <taxon>Bacteria</taxon>
        <taxon>Thermotogati</taxon>
        <taxon>Deinococcota</taxon>
        <taxon>Deinococci</taxon>
        <taxon>Deinococcales</taxon>
        <taxon>Deinococcaceae</taxon>
        <taxon>Deinococcus</taxon>
    </lineage>
</organism>
<comment type="caution">
    <text evidence="2">The sequence shown here is derived from an EMBL/GenBank/DDBJ whole genome shotgun (WGS) entry which is preliminary data.</text>
</comment>
<name>A0A7W8KCZ8_9DEIO</name>
<evidence type="ECO:0000313" key="1">
    <source>
        <dbReference type="EMBL" id="GHF29203.1"/>
    </source>
</evidence>
<keyword evidence="4" id="KW-1185">Reference proteome</keyword>
<reference evidence="1" key="1">
    <citation type="journal article" date="2014" name="Int. J. Syst. Evol. Microbiol.">
        <title>Complete genome of a new Firmicutes species belonging to the dominant human colonic microbiota ('Ruminococcus bicirculans') reveals two chromosomes and a selective capacity to utilize plant glucans.</title>
        <authorList>
            <consortium name="NISC Comparative Sequencing Program"/>
            <person name="Wegmann U."/>
            <person name="Louis P."/>
            <person name="Goesmann A."/>
            <person name="Henrissat B."/>
            <person name="Duncan S.H."/>
            <person name="Flint H.J."/>
        </authorList>
    </citation>
    <scope>NUCLEOTIDE SEQUENCE</scope>
    <source>
        <strain evidence="1">CGMCC 1.18437</strain>
    </source>
</reference>
<sequence>MTPLVYPLTSDLNADMGIIPVPCFHAVSYDGNTAVLQADGSTVPFDVSALTSEELEDANRRYGRDMQVRGLVALPTRWMQDLPGVTFRPPYRKPLGVRVGGHWYYAWPLRWDPERDVGADTVVRLSS</sequence>
<dbReference type="AlphaFoldDB" id="A0A7W8KCZ8"/>
<dbReference type="RefSeq" id="WP_184109652.1">
    <property type="nucleotide sequence ID" value="NZ_BNAJ01000001.1"/>
</dbReference>
<dbReference type="EMBL" id="JACHFK010000001">
    <property type="protein sequence ID" value="MBB5375448.1"/>
    <property type="molecule type" value="Genomic_DNA"/>
</dbReference>
<dbReference type="EMBL" id="BNAJ01000001">
    <property type="protein sequence ID" value="GHF29203.1"/>
    <property type="molecule type" value="Genomic_DNA"/>
</dbReference>
<reference evidence="2 3" key="3">
    <citation type="submission" date="2020-08" db="EMBL/GenBank/DDBJ databases">
        <title>Genomic Encyclopedia of Type Strains, Phase IV (KMG-IV): sequencing the most valuable type-strain genomes for metagenomic binning, comparative biology and taxonomic classification.</title>
        <authorList>
            <person name="Goeker M."/>
        </authorList>
    </citation>
    <scope>NUCLEOTIDE SEQUENCE [LARGE SCALE GENOMIC DNA]</scope>
    <source>
        <strain evidence="2 3">DSM 27521</strain>
    </source>
</reference>
<dbReference type="Proteomes" id="UP000539473">
    <property type="component" value="Unassembled WGS sequence"/>
</dbReference>
<proteinExistence type="predicted"/>
<protein>
    <submittedName>
        <fullName evidence="2">Uncharacterized protein</fullName>
    </submittedName>
</protein>
<reference evidence="1" key="4">
    <citation type="submission" date="2024-05" db="EMBL/GenBank/DDBJ databases">
        <authorList>
            <person name="Sun Q."/>
            <person name="Zhou Y."/>
        </authorList>
    </citation>
    <scope>NUCLEOTIDE SEQUENCE</scope>
    <source>
        <strain evidence="1">CGMCC 1.18437</strain>
    </source>
</reference>
<evidence type="ECO:0000313" key="4">
    <source>
        <dbReference type="Proteomes" id="UP000619376"/>
    </source>
</evidence>
<gene>
    <name evidence="1" type="ORF">GCM10017781_01470</name>
    <name evidence="2" type="ORF">HNQ07_000892</name>
</gene>